<proteinExistence type="predicted"/>
<accession>A0ACC2IIL5</accession>
<name>A0ACC2IIL5_9PLEO</name>
<comment type="caution">
    <text evidence="1">The sequence shown here is derived from an EMBL/GenBank/DDBJ whole genome shotgun (WGS) entry which is preliminary data.</text>
</comment>
<protein>
    <submittedName>
        <fullName evidence="1">Uncharacterized protein</fullName>
    </submittedName>
</protein>
<reference evidence="1" key="1">
    <citation type="submission" date="2022-11" db="EMBL/GenBank/DDBJ databases">
        <title>Genome Sequence of Boeremia exigua.</title>
        <authorList>
            <person name="Buettner E."/>
        </authorList>
    </citation>
    <scope>NUCLEOTIDE SEQUENCE</scope>
    <source>
        <strain evidence="1">CU02</strain>
    </source>
</reference>
<organism evidence="1 2">
    <name type="scientific">Boeremia exigua</name>
    <dbReference type="NCBI Taxonomy" id="749465"/>
    <lineage>
        <taxon>Eukaryota</taxon>
        <taxon>Fungi</taxon>
        <taxon>Dikarya</taxon>
        <taxon>Ascomycota</taxon>
        <taxon>Pezizomycotina</taxon>
        <taxon>Dothideomycetes</taxon>
        <taxon>Pleosporomycetidae</taxon>
        <taxon>Pleosporales</taxon>
        <taxon>Pleosporineae</taxon>
        <taxon>Didymellaceae</taxon>
        <taxon>Boeremia</taxon>
    </lineage>
</organism>
<keyword evidence="2" id="KW-1185">Reference proteome</keyword>
<sequence>MIVPILSEIQSSRLKRPRCNAAYESLGDELFRLTLTEENKADIFEYGLAKLNRNQDEASAILQHLAQWDPSVRSLFSLRSAATVLDTPFRLIYPNSDLPSFDKTGLYVRQYMAVSYCWRSEEFLPKGYERHGSWPVSKPFVDAIIEEKNHPRVGIWMDQLCIDQESLVDKQKCVAAMDIIYRSCIRLLVLLEDVFLDDQEVALYSKYDPSKSVYDPAWRPPTDEIAVFRSFFDKVNAARWWQRAWCFHEFNVNEPWTDRRQCNEIHNATFIINGPNGSTVKIKWWTLHHIMGMAVSEGIDQEIFIPVDAGDREIGYRGSLMARYNAIIKKGCLLLEDKLSIMINMSGLALAYQGHTVRSPDELRYISSLLALAAGETYPLTMFNSQTVPLLLDQPSWFQRHLFDDVAIPRFRTGELHGIHRISLQEIELDMVLFSPPVTWACVEDEDLTSTYKIFPGTIATTRIATHGPVSEALTTASRPDAELDKPRRRFLASCVLNGYAFTARLWAQIEQDVVGPNYNQGLFKDLAPTPSLLPAAKELLLQLLPVSTLLGIPIPPTFAVEDAHLFLTWITDPRSMYYISSYTYRIQCTVDGQGAFTTGAHVNAHFQDGPMEELMAAVPADLLDATCIPLRVWLLRPSKTKDATDQYRLVGKAMLLGEPDLRKESEGGTGKKDPLVEMRRVVVGG</sequence>
<evidence type="ECO:0000313" key="2">
    <source>
        <dbReference type="Proteomes" id="UP001153331"/>
    </source>
</evidence>
<dbReference type="Proteomes" id="UP001153331">
    <property type="component" value="Unassembled WGS sequence"/>
</dbReference>
<dbReference type="EMBL" id="JAPHNI010000164">
    <property type="protein sequence ID" value="KAJ8114973.1"/>
    <property type="molecule type" value="Genomic_DNA"/>
</dbReference>
<evidence type="ECO:0000313" key="1">
    <source>
        <dbReference type="EMBL" id="KAJ8114973.1"/>
    </source>
</evidence>
<gene>
    <name evidence="1" type="ORF">OPT61_g3261</name>
</gene>